<dbReference type="AlphaFoldDB" id="A0A1L8DC02"/>
<dbReference type="EMBL" id="GFDF01010091">
    <property type="protein sequence ID" value="JAV03993.1"/>
    <property type="molecule type" value="Transcribed_RNA"/>
</dbReference>
<name>A0A1L8DC02_9DIPT</name>
<dbReference type="InterPro" id="IPR011990">
    <property type="entry name" value="TPR-like_helical_dom_sf"/>
</dbReference>
<evidence type="ECO:0000313" key="2">
    <source>
        <dbReference type="EMBL" id="JAV03993.1"/>
    </source>
</evidence>
<evidence type="ECO:0000259" key="1">
    <source>
        <dbReference type="PROSITE" id="PS50280"/>
    </source>
</evidence>
<dbReference type="PROSITE" id="PS50280">
    <property type="entry name" value="SET"/>
    <property type="match status" value="1"/>
</dbReference>
<sequence length="603" mass="69891">MAIEIFSKFSQEVYCSCCPTKERVFGDLKKMRLKKQPHSDYIDYFLKMLSESNLIPDIEDLEEAKSDKKSEEYRKLGNKYFLSHDPHDYVEALKEYNKSACFALSTEHKSTAISNRSAVLFKMEMFPECIESIRLAREFSLPERLKDKLEHREQMCREKLRNEPPEDVLVPMIDLPVNEKIPYIAKCLALRENKKFGRHIIAEEEIPAGTIIALDKPYCQVIVNSHKYIRCTTCLLQVPHLLIPCDTCTQAMFCSMACKEKALKEFHAIECAVSGSLLKLFRPEYLLASRMVVCAYQAFPDTQTMQGALKKMEKEKKTIFNFDCSQELSPEEKYTPIHTLVTNENNHDENYLLPNYVMSCLIFNVFKKGSTIFRQRYLTTREDENFLKNIIFRHCMISFHNANLLSCMTVNSSGPGPGPEDEYGNRISSFTSLINHSCCSNTRCFPIGTSYGMVTIKKIAAGEQIFNTFGIFYTSMELKMRQDEALQVYGFQCKCLACTRNFSMYNDLPEPANLPPFKADLFRNMSPSSQKDKFQKVVEYIRKYGHHYPTKQLVEAESEFVYSFRSMYKDYSLYWRVHMSTKGSLSFVVSQYNKWTPFVVGKP</sequence>
<dbReference type="Gene3D" id="2.170.270.10">
    <property type="entry name" value="SET domain"/>
    <property type="match status" value="1"/>
</dbReference>
<reference evidence="2" key="1">
    <citation type="submission" date="2016-12" db="EMBL/GenBank/DDBJ databases">
        <title>An insight into the sialome and mialome of the sand fly, Nyssomyia neivai.</title>
        <authorList>
            <person name="Sebastian V."/>
            <person name="Goulart T.M."/>
            <person name="Oliveira W."/>
            <person name="Calvo E."/>
            <person name="Oliveira L.F."/>
            <person name="Pinto M.C."/>
            <person name="Rosselino A.M."/>
            <person name="Ribeiro J.M."/>
        </authorList>
    </citation>
    <scope>NUCLEOTIDE SEQUENCE</scope>
</reference>
<dbReference type="Gene3D" id="1.25.40.10">
    <property type="entry name" value="Tetratricopeptide repeat domain"/>
    <property type="match status" value="1"/>
</dbReference>
<dbReference type="PANTHER" id="PTHR47111:SF1">
    <property type="entry name" value="SET AND MYND DOMAIN-CONTAINING PROTEIN 4"/>
    <property type="match status" value="1"/>
</dbReference>
<dbReference type="PANTHER" id="PTHR47111">
    <property type="entry name" value="BCDNA.LD29892"/>
    <property type="match status" value="1"/>
</dbReference>
<accession>A0A1L8DC02</accession>
<dbReference type="SUPFAM" id="SSF82199">
    <property type="entry name" value="SET domain"/>
    <property type="match status" value="1"/>
</dbReference>
<dbReference type="GO" id="GO:0008276">
    <property type="term" value="F:protein methyltransferase activity"/>
    <property type="evidence" value="ECO:0007669"/>
    <property type="project" value="UniProtKB-ARBA"/>
</dbReference>
<dbReference type="GO" id="GO:0008757">
    <property type="term" value="F:S-adenosylmethionine-dependent methyltransferase activity"/>
    <property type="evidence" value="ECO:0007669"/>
    <property type="project" value="UniProtKB-ARBA"/>
</dbReference>
<proteinExistence type="predicted"/>
<feature type="domain" description="SET" evidence="1">
    <location>
        <begin position="186"/>
        <end position="470"/>
    </location>
</feature>
<dbReference type="SUPFAM" id="SSF48452">
    <property type="entry name" value="TPR-like"/>
    <property type="match status" value="1"/>
</dbReference>
<dbReference type="InterPro" id="IPR046341">
    <property type="entry name" value="SET_dom_sf"/>
</dbReference>
<dbReference type="InterPro" id="IPR001214">
    <property type="entry name" value="SET_dom"/>
</dbReference>
<dbReference type="Pfam" id="PF00856">
    <property type="entry name" value="SET"/>
    <property type="match status" value="1"/>
</dbReference>
<organism evidence="2">
    <name type="scientific">Nyssomyia neivai</name>
    <dbReference type="NCBI Taxonomy" id="330878"/>
    <lineage>
        <taxon>Eukaryota</taxon>
        <taxon>Metazoa</taxon>
        <taxon>Ecdysozoa</taxon>
        <taxon>Arthropoda</taxon>
        <taxon>Hexapoda</taxon>
        <taxon>Insecta</taxon>
        <taxon>Pterygota</taxon>
        <taxon>Neoptera</taxon>
        <taxon>Endopterygota</taxon>
        <taxon>Diptera</taxon>
        <taxon>Nematocera</taxon>
        <taxon>Psychodoidea</taxon>
        <taxon>Psychodidae</taxon>
        <taxon>Nyssomyia</taxon>
    </lineage>
</organism>
<dbReference type="GO" id="GO:0008170">
    <property type="term" value="F:N-methyltransferase activity"/>
    <property type="evidence" value="ECO:0007669"/>
    <property type="project" value="UniProtKB-ARBA"/>
</dbReference>
<protein>
    <recommendedName>
        <fullName evidence="1">SET domain-containing protein</fullName>
    </recommendedName>
</protein>
<dbReference type="SUPFAM" id="SSF144232">
    <property type="entry name" value="HIT/MYND zinc finger-like"/>
    <property type="match status" value="1"/>
</dbReference>